<protein>
    <submittedName>
        <fullName evidence="2">Uncharacterized protein</fullName>
    </submittedName>
</protein>
<proteinExistence type="predicted"/>
<accession>A0A8S5T9B6</accession>
<evidence type="ECO:0000256" key="1">
    <source>
        <dbReference type="SAM" id="Phobius"/>
    </source>
</evidence>
<dbReference type="EMBL" id="BK032772">
    <property type="protein sequence ID" value="DAF59611.1"/>
    <property type="molecule type" value="Genomic_DNA"/>
</dbReference>
<keyword evidence="1" id="KW-0812">Transmembrane</keyword>
<keyword evidence="1" id="KW-0472">Membrane</keyword>
<reference evidence="2" key="1">
    <citation type="journal article" date="2021" name="Proc. Natl. Acad. Sci. U.S.A.">
        <title>A Catalog of Tens of Thousands of Viruses from Human Metagenomes Reveals Hidden Associations with Chronic Diseases.</title>
        <authorList>
            <person name="Tisza M.J."/>
            <person name="Buck C.B."/>
        </authorList>
    </citation>
    <scope>NUCLEOTIDE SEQUENCE</scope>
    <source>
        <strain evidence="2">CtmIh35</strain>
    </source>
</reference>
<feature type="transmembrane region" description="Helical" evidence="1">
    <location>
        <begin position="67"/>
        <end position="90"/>
    </location>
</feature>
<keyword evidence="1" id="KW-1133">Transmembrane helix</keyword>
<evidence type="ECO:0000313" key="2">
    <source>
        <dbReference type="EMBL" id="DAF59611.1"/>
    </source>
</evidence>
<organism evidence="2">
    <name type="scientific">Siphoviridae sp. ctmIh35</name>
    <dbReference type="NCBI Taxonomy" id="2827932"/>
    <lineage>
        <taxon>Viruses</taxon>
        <taxon>Duplodnaviria</taxon>
        <taxon>Heunggongvirae</taxon>
        <taxon>Uroviricota</taxon>
        <taxon>Caudoviricetes</taxon>
    </lineage>
</organism>
<sequence>MDALLTNMTMVLAIIGALAFCVSVITQVFKGVGFLSKIPTDALVFVLSIGITAAAFVAYMQYINMAILWYMILAAIIAGFIVAFVAMYGWEKLTDLWKRMSKTDTSGKW</sequence>
<feature type="transmembrane region" description="Helical" evidence="1">
    <location>
        <begin position="42"/>
        <end position="60"/>
    </location>
</feature>
<name>A0A8S5T9B6_9CAUD</name>